<dbReference type="InterPro" id="IPR008145">
    <property type="entry name" value="GK/Ca_channel_bsu"/>
</dbReference>
<feature type="binding site" evidence="12">
    <location>
        <begin position="11"/>
        <end position="18"/>
    </location>
    <ligand>
        <name>ATP</name>
        <dbReference type="ChEBI" id="CHEBI:30616"/>
    </ligand>
</feature>
<evidence type="ECO:0000256" key="5">
    <source>
        <dbReference type="ARBA" id="ARBA00022741"/>
    </source>
</evidence>
<dbReference type="InterPro" id="IPR017665">
    <property type="entry name" value="Guanylate_kinase"/>
</dbReference>
<dbReference type="Pfam" id="PF00625">
    <property type="entry name" value="Guanylate_kin"/>
    <property type="match status" value="1"/>
</dbReference>
<reference evidence="14" key="1">
    <citation type="submission" date="2024-01" db="EMBL/GenBank/DDBJ databases">
        <title>Synechococcus elongatus PCC 11802, a close yet different native of Synechococcus elongatus PCC 11801.</title>
        <authorList>
            <person name="Jaiswal D."/>
            <person name="Sengupta A."/>
            <person name="Sengupta S."/>
            <person name="Pakrasi H.B."/>
            <person name="Wangikar P."/>
        </authorList>
    </citation>
    <scope>NUCLEOTIDE SEQUENCE</scope>
    <source>
        <strain evidence="14">PCC 11802</strain>
    </source>
</reference>
<dbReference type="Gene3D" id="3.40.50.300">
    <property type="entry name" value="P-loop containing nucleotide triphosphate hydrolases"/>
    <property type="match status" value="1"/>
</dbReference>
<gene>
    <name evidence="12 14" type="primary">gmk</name>
    <name evidence="14" type="ORF">EKO22_02365</name>
</gene>
<evidence type="ECO:0000256" key="10">
    <source>
        <dbReference type="ARBA" id="ARBA00030128"/>
    </source>
</evidence>
<evidence type="ECO:0000256" key="7">
    <source>
        <dbReference type="ARBA" id="ARBA00022840"/>
    </source>
</evidence>
<dbReference type="GO" id="GO:0004385">
    <property type="term" value="F:GMP kinase activity"/>
    <property type="evidence" value="ECO:0007669"/>
    <property type="project" value="UniProtKB-UniRule"/>
</dbReference>
<proteinExistence type="inferred from homology"/>
<comment type="function">
    <text evidence="12">Essential for recycling GMP and indirectly, cGMP.</text>
</comment>
<comment type="catalytic activity">
    <reaction evidence="12">
        <text>GMP + ATP = GDP + ADP</text>
        <dbReference type="Rhea" id="RHEA:20780"/>
        <dbReference type="ChEBI" id="CHEBI:30616"/>
        <dbReference type="ChEBI" id="CHEBI:58115"/>
        <dbReference type="ChEBI" id="CHEBI:58189"/>
        <dbReference type="ChEBI" id="CHEBI:456216"/>
        <dbReference type="EC" id="2.7.4.8"/>
    </reaction>
</comment>
<evidence type="ECO:0000256" key="8">
    <source>
        <dbReference type="ARBA" id="ARBA00025082"/>
    </source>
</evidence>
<dbReference type="SMART" id="SM00072">
    <property type="entry name" value="GuKc"/>
    <property type="match status" value="1"/>
</dbReference>
<keyword evidence="7 12" id="KW-0067">ATP-binding</keyword>
<feature type="domain" description="Guanylate kinase-like" evidence="13">
    <location>
        <begin position="4"/>
        <end position="182"/>
    </location>
</feature>
<sequence>MSIGRVVVLTGPSGVGKGTLLKAILAQHPEAFLSISATTRSPRPGEVDGQHYYFLSRADFQAKIAEREFLEWAEFAGNLYGTPRSPVIEQVNQGRTVILEIELEGARQVRQTLPTARQVMLLPPSIEELERRIRERATEDEVAIARRLDRAQAEISAAKEFDHCVINDQLDSAIAALEDAIFA</sequence>
<dbReference type="HAMAP" id="MF_00328">
    <property type="entry name" value="Guanylate_kinase"/>
    <property type="match status" value="1"/>
</dbReference>
<dbReference type="InterPro" id="IPR008144">
    <property type="entry name" value="Guanylate_kin-like_dom"/>
</dbReference>
<dbReference type="GO" id="GO:0005524">
    <property type="term" value="F:ATP binding"/>
    <property type="evidence" value="ECO:0007669"/>
    <property type="project" value="UniProtKB-UniRule"/>
</dbReference>
<comment type="subcellular location">
    <subcellularLocation>
        <location evidence="12">Cytoplasm</location>
    </subcellularLocation>
</comment>
<keyword evidence="6 12" id="KW-0418">Kinase</keyword>
<dbReference type="AlphaFoldDB" id="A0AAT9JYZ0"/>
<dbReference type="EMBL" id="CP034671">
    <property type="protein sequence ID" value="QFZ91381.2"/>
    <property type="molecule type" value="Genomic_DNA"/>
</dbReference>
<dbReference type="FunFam" id="3.30.63.10:FF:000002">
    <property type="entry name" value="Guanylate kinase 1"/>
    <property type="match status" value="1"/>
</dbReference>
<evidence type="ECO:0000256" key="9">
    <source>
        <dbReference type="ARBA" id="ARBA00025704"/>
    </source>
</evidence>
<comment type="pathway">
    <text evidence="9">Purine metabolism.</text>
</comment>
<dbReference type="Gene3D" id="3.30.63.10">
    <property type="entry name" value="Guanylate Kinase phosphate binding domain"/>
    <property type="match status" value="1"/>
</dbReference>
<evidence type="ECO:0000256" key="4">
    <source>
        <dbReference type="ARBA" id="ARBA00022679"/>
    </source>
</evidence>
<evidence type="ECO:0000259" key="13">
    <source>
        <dbReference type="PROSITE" id="PS50052"/>
    </source>
</evidence>
<dbReference type="RefSeq" id="WP_208677621.1">
    <property type="nucleotide sequence ID" value="NZ_CP034671.2"/>
</dbReference>
<dbReference type="PROSITE" id="PS00856">
    <property type="entry name" value="GUANYLATE_KINASE_1"/>
    <property type="match status" value="1"/>
</dbReference>
<evidence type="ECO:0000256" key="2">
    <source>
        <dbReference type="ARBA" id="ARBA00012961"/>
    </source>
</evidence>
<dbReference type="SUPFAM" id="SSF52540">
    <property type="entry name" value="P-loop containing nucleoside triphosphate hydrolases"/>
    <property type="match status" value="1"/>
</dbReference>
<comment type="catalytic activity">
    <reaction evidence="11">
        <text>dZMP + ATP = dZDP + ADP</text>
        <dbReference type="Rhea" id="RHEA:67640"/>
        <dbReference type="ChEBI" id="CHEBI:30616"/>
        <dbReference type="ChEBI" id="CHEBI:172927"/>
        <dbReference type="ChEBI" id="CHEBI:172929"/>
        <dbReference type="ChEBI" id="CHEBI:456216"/>
    </reaction>
</comment>
<comment type="similarity">
    <text evidence="1 12">Belongs to the guanylate kinase family.</text>
</comment>
<dbReference type="PANTHER" id="PTHR23117">
    <property type="entry name" value="GUANYLATE KINASE-RELATED"/>
    <property type="match status" value="1"/>
</dbReference>
<dbReference type="PANTHER" id="PTHR23117:SF13">
    <property type="entry name" value="GUANYLATE KINASE"/>
    <property type="match status" value="1"/>
</dbReference>
<dbReference type="GO" id="GO:0005829">
    <property type="term" value="C:cytosol"/>
    <property type="evidence" value="ECO:0007669"/>
    <property type="project" value="TreeGrafter"/>
</dbReference>
<keyword evidence="5 12" id="KW-0547">Nucleotide-binding</keyword>
<protein>
    <recommendedName>
        <fullName evidence="3 12">Guanylate kinase</fullName>
        <ecNumber evidence="2 12">2.7.4.8</ecNumber>
    </recommendedName>
    <alternativeName>
        <fullName evidence="10 12">GMP kinase</fullName>
    </alternativeName>
</protein>
<evidence type="ECO:0000256" key="6">
    <source>
        <dbReference type="ARBA" id="ARBA00022777"/>
    </source>
</evidence>
<accession>A0AAT9JYZ0</accession>
<dbReference type="InterPro" id="IPR020590">
    <property type="entry name" value="Guanylate_kinase_CS"/>
</dbReference>
<dbReference type="PROSITE" id="PS50052">
    <property type="entry name" value="GUANYLATE_KINASE_2"/>
    <property type="match status" value="1"/>
</dbReference>
<evidence type="ECO:0000256" key="3">
    <source>
        <dbReference type="ARBA" id="ARBA00016296"/>
    </source>
</evidence>
<evidence type="ECO:0000256" key="12">
    <source>
        <dbReference type="HAMAP-Rule" id="MF_00328"/>
    </source>
</evidence>
<dbReference type="InterPro" id="IPR027417">
    <property type="entry name" value="P-loop_NTPase"/>
</dbReference>
<keyword evidence="4 12" id="KW-0808">Transferase</keyword>
<dbReference type="EC" id="2.7.4.8" evidence="2 12"/>
<dbReference type="CDD" id="cd00071">
    <property type="entry name" value="GMPK"/>
    <property type="match status" value="1"/>
</dbReference>
<dbReference type="NCBIfam" id="TIGR03263">
    <property type="entry name" value="guanyl_kin"/>
    <property type="match status" value="1"/>
</dbReference>
<organism evidence="14">
    <name type="scientific">Synechococcus elongatus PCC 11802</name>
    <dbReference type="NCBI Taxonomy" id="2283154"/>
    <lineage>
        <taxon>Bacteria</taxon>
        <taxon>Bacillati</taxon>
        <taxon>Cyanobacteriota</taxon>
        <taxon>Cyanophyceae</taxon>
        <taxon>Synechococcales</taxon>
        <taxon>Synechococcaceae</taxon>
        <taxon>Synechococcus</taxon>
    </lineage>
</organism>
<evidence type="ECO:0000313" key="14">
    <source>
        <dbReference type="EMBL" id="QFZ91381.2"/>
    </source>
</evidence>
<keyword evidence="12" id="KW-0963">Cytoplasm</keyword>
<evidence type="ECO:0000256" key="11">
    <source>
        <dbReference type="ARBA" id="ARBA00047987"/>
    </source>
</evidence>
<evidence type="ECO:0000256" key="1">
    <source>
        <dbReference type="ARBA" id="ARBA00005790"/>
    </source>
</evidence>
<comment type="function">
    <text evidence="8">(Microbial infection) Catalyzes the phosphorylation of dZMP to dZDP, when the bacterium is infected by a phage that produces the substrate for the synthesis of dZTP (2- amino-2'-deoxyadenosine 5'-triphosphate), which is then used by the phage as a DNA polymerase substrate.</text>
</comment>
<name>A0AAT9JYZ0_SYNEL</name>